<evidence type="ECO:0000313" key="2">
    <source>
        <dbReference type="EMBL" id="NTS30374.1"/>
    </source>
</evidence>
<dbReference type="RefSeq" id="WP_027230125.1">
    <property type="nucleotide sequence ID" value="NZ_JABUMX010000001.1"/>
</dbReference>
<dbReference type="Proteomes" id="UP000550508">
    <property type="component" value="Unassembled WGS sequence"/>
</dbReference>
<proteinExistence type="predicted"/>
<dbReference type="EMBL" id="JABUMX010000001">
    <property type="protein sequence ID" value="NTS30374.1"/>
    <property type="molecule type" value="Genomic_DNA"/>
</dbReference>
<organism evidence="2 3">
    <name type="scientific">Phyllobacterium pellucidum</name>
    <dbReference type="NCBI Taxonomy" id="2740464"/>
    <lineage>
        <taxon>Bacteria</taxon>
        <taxon>Pseudomonadati</taxon>
        <taxon>Pseudomonadota</taxon>
        <taxon>Alphaproteobacteria</taxon>
        <taxon>Hyphomicrobiales</taxon>
        <taxon>Phyllobacteriaceae</taxon>
        <taxon>Phyllobacterium</taxon>
    </lineage>
</organism>
<dbReference type="PANTHER" id="PTHR39199">
    <property type="entry name" value="BLR5128 PROTEIN"/>
    <property type="match status" value="1"/>
</dbReference>
<accession>A0A849VMX1</accession>
<name>A0A849VMX1_9HYPH</name>
<evidence type="ECO:0000313" key="3">
    <source>
        <dbReference type="Proteomes" id="UP000550508"/>
    </source>
</evidence>
<keyword evidence="3" id="KW-1185">Reference proteome</keyword>
<comment type="caution">
    <text evidence="2">The sequence shown here is derived from an EMBL/GenBank/DDBJ whole genome shotgun (WGS) entry which is preliminary data.</text>
</comment>
<reference evidence="2 3" key="1">
    <citation type="submission" date="2020-05" db="EMBL/GenBank/DDBJ databases">
        <authorList>
            <person name="Kim M.K."/>
        </authorList>
    </citation>
    <scope>NUCLEOTIDE SEQUENCE [LARGE SCALE GENOMIC DNA]</scope>
    <source>
        <strain evidence="2 3">BT25</strain>
    </source>
</reference>
<dbReference type="InterPro" id="IPR018717">
    <property type="entry name" value="DUF2241"/>
</dbReference>
<dbReference type="Pfam" id="PF10000">
    <property type="entry name" value="ACT_3"/>
    <property type="match status" value="1"/>
</dbReference>
<sequence length="137" mass="14599">MVGETDLGKLLATMRPVLAEGVYMFATIAKGDSAPAGVEPVMMFREAEGLTLIVDEATAKQYGLAAIFRSRMITLDVHSSLEAVGFLAAITACLAKAGMGVNPVAGYYHDHLFVPEDRAEEAMNLLHQLAQDAGRTS</sequence>
<dbReference type="Gene3D" id="3.30.2130.10">
    <property type="entry name" value="VC0802-like"/>
    <property type="match status" value="1"/>
</dbReference>
<dbReference type="PANTHER" id="PTHR39199:SF1">
    <property type="entry name" value="BLR5128 PROTEIN"/>
    <property type="match status" value="1"/>
</dbReference>
<dbReference type="InterPro" id="IPR045865">
    <property type="entry name" value="ACT-like_dom_sf"/>
</dbReference>
<evidence type="ECO:0000259" key="1">
    <source>
        <dbReference type="Pfam" id="PF10000"/>
    </source>
</evidence>
<gene>
    <name evidence="2" type="ORF">HQ945_03825</name>
</gene>
<dbReference type="AlphaFoldDB" id="A0A849VMX1"/>
<protein>
    <submittedName>
        <fullName evidence="2">ACT domain-containing protein</fullName>
    </submittedName>
</protein>
<feature type="domain" description="DUF2241" evidence="1">
    <location>
        <begin position="3"/>
        <end position="70"/>
    </location>
</feature>
<dbReference type="SUPFAM" id="SSF55021">
    <property type="entry name" value="ACT-like"/>
    <property type="match status" value="2"/>
</dbReference>